<feature type="transmembrane region" description="Helical" evidence="6">
    <location>
        <begin position="78"/>
        <end position="98"/>
    </location>
</feature>
<name>A0A6J7EKG7_9ZZZZ</name>
<feature type="transmembrane region" description="Helical" evidence="6">
    <location>
        <begin position="191"/>
        <end position="211"/>
    </location>
</feature>
<dbReference type="PANTHER" id="PTHR32322">
    <property type="entry name" value="INNER MEMBRANE TRANSPORTER"/>
    <property type="match status" value="1"/>
</dbReference>
<feature type="transmembrane region" description="Helical" evidence="6">
    <location>
        <begin position="254"/>
        <end position="273"/>
    </location>
</feature>
<comment type="subcellular location">
    <subcellularLocation>
        <location evidence="1">Membrane</location>
        <topology evidence="1">Multi-pass membrane protein</topology>
    </subcellularLocation>
</comment>
<dbReference type="EMBL" id="CAFBLP010000047">
    <property type="protein sequence ID" value="CAB4883887.1"/>
    <property type="molecule type" value="Genomic_DNA"/>
</dbReference>
<evidence type="ECO:0000256" key="4">
    <source>
        <dbReference type="ARBA" id="ARBA00023136"/>
    </source>
</evidence>
<proteinExistence type="predicted"/>
<protein>
    <submittedName>
        <fullName evidence="8">Unannotated protein</fullName>
    </submittedName>
</protein>
<feature type="transmembrane region" description="Helical" evidence="6">
    <location>
        <begin position="16"/>
        <end position="38"/>
    </location>
</feature>
<feature type="domain" description="EamA" evidence="7">
    <location>
        <begin position="163"/>
        <end position="295"/>
    </location>
</feature>
<keyword evidence="2 6" id="KW-0812">Transmembrane</keyword>
<dbReference type="InterPro" id="IPR000620">
    <property type="entry name" value="EamA_dom"/>
</dbReference>
<evidence type="ECO:0000256" key="5">
    <source>
        <dbReference type="SAM" id="MobiDB-lite"/>
    </source>
</evidence>
<feature type="transmembrane region" description="Helical" evidence="6">
    <location>
        <begin position="104"/>
        <end position="126"/>
    </location>
</feature>
<keyword evidence="4 6" id="KW-0472">Membrane</keyword>
<feature type="transmembrane region" description="Helical" evidence="6">
    <location>
        <begin position="279"/>
        <end position="297"/>
    </location>
</feature>
<evidence type="ECO:0000256" key="3">
    <source>
        <dbReference type="ARBA" id="ARBA00022989"/>
    </source>
</evidence>
<dbReference type="AlphaFoldDB" id="A0A6J7EKG7"/>
<accession>A0A6J7EKG7</accession>
<organism evidence="8">
    <name type="scientific">freshwater metagenome</name>
    <dbReference type="NCBI Taxonomy" id="449393"/>
    <lineage>
        <taxon>unclassified sequences</taxon>
        <taxon>metagenomes</taxon>
        <taxon>ecological metagenomes</taxon>
    </lineage>
</organism>
<feature type="domain" description="EamA" evidence="7">
    <location>
        <begin position="17"/>
        <end position="148"/>
    </location>
</feature>
<dbReference type="SUPFAM" id="SSF103481">
    <property type="entry name" value="Multidrug resistance efflux transporter EmrE"/>
    <property type="match status" value="2"/>
</dbReference>
<evidence type="ECO:0000256" key="1">
    <source>
        <dbReference type="ARBA" id="ARBA00004141"/>
    </source>
</evidence>
<feature type="transmembrane region" description="Helical" evidence="6">
    <location>
        <begin position="223"/>
        <end position="242"/>
    </location>
</feature>
<feature type="transmembrane region" description="Helical" evidence="6">
    <location>
        <begin position="135"/>
        <end position="154"/>
    </location>
</feature>
<feature type="transmembrane region" description="Helical" evidence="6">
    <location>
        <begin position="160"/>
        <end position="179"/>
    </location>
</feature>
<sequence length="324" mass="33612">MSSSPTPLTPSSRRTAYILLAMTIAFGSVAFTLVKLALKEMTPVSLATGRVVVSALVFTAVVMRSPHRRRPIDAGDRVRVLLCGFGGSAVFHLLFSWGQLHVSVAVASVIMATFPVMVAIGEVAFLHHRLHRPQVAGLVLATTGCAVIGIAGGGSAPGSTIAGMIAVGLSTLTWAGVTVATRSIADRYDPWWLNTPGTVIGAVFILLIDLPHLHEFASLSLKAWIAVIWLGSASSAFIYFAMARVMTVVSATTTASISTVVTPTSVMVAWAVLGNAPSPTEVVGGLVVIAGVVLAAQRGTATTRAPRPNALIDGSAPRAGRIGR</sequence>
<dbReference type="GO" id="GO:0016020">
    <property type="term" value="C:membrane"/>
    <property type="evidence" value="ECO:0007669"/>
    <property type="project" value="UniProtKB-SubCell"/>
</dbReference>
<evidence type="ECO:0000259" key="7">
    <source>
        <dbReference type="Pfam" id="PF00892"/>
    </source>
</evidence>
<evidence type="ECO:0000256" key="2">
    <source>
        <dbReference type="ARBA" id="ARBA00022692"/>
    </source>
</evidence>
<evidence type="ECO:0000313" key="8">
    <source>
        <dbReference type="EMBL" id="CAB4883887.1"/>
    </source>
</evidence>
<feature type="region of interest" description="Disordered" evidence="5">
    <location>
        <begin position="305"/>
        <end position="324"/>
    </location>
</feature>
<dbReference type="InterPro" id="IPR050638">
    <property type="entry name" value="AA-Vitamin_Transporters"/>
</dbReference>
<keyword evidence="3 6" id="KW-1133">Transmembrane helix</keyword>
<gene>
    <name evidence="8" type="ORF">UFOPK3376_01861</name>
</gene>
<dbReference type="PANTHER" id="PTHR32322:SF2">
    <property type="entry name" value="EAMA DOMAIN-CONTAINING PROTEIN"/>
    <property type="match status" value="1"/>
</dbReference>
<evidence type="ECO:0000256" key="6">
    <source>
        <dbReference type="SAM" id="Phobius"/>
    </source>
</evidence>
<dbReference type="InterPro" id="IPR037185">
    <property type="entry name" value="EmrE-like"/>
</dbReference>
<dbReference type="Pfam" id="PF00892">
    <property type="entry name" value="EamA"/>
    <property type="match status" value="2"/>
</dbReference>
<reference evidence="8" key="1">
    <citation type="submission" date="2020-05" db="EMBL/GenBank/DDBJ databases">
        <authorList>
            <person name="Chiriac C."/>
            <person name="Salcher M."/>
            <person name="Ghai R."/>
            <person name="Kavagutti S V."/>
        </authorList>
    </citation>
    <scope>NUCLEOTIDE SEQUENCE</scope>
</reference>